<proteinExistence type="predicted"/>
<protein>
    <submittedName>
        <fullName evidence="2">Nucleoside-diphosphate-sugar epimerase</fullName>
    </submittedName>
</protein>
<evidence type="ECO:0000313" key="3">
    <source>
        <dbReference type="Proteomes" id="UP000520814"/>
    </source>
</evidence>
<feature type="domain" description="NAD-dependent epimerase/dehydratase" evidence="1">
    <location>
        <begin position="182"/>
        <end position="353"/>
    </location>
</feature>
<evidence type="ECO:0000313" key="2">
    <source>
        <dbReference type="EMBL" id="MBB6052978.1"/>
    </source>
</evidence>
<reference evidence="2 3" key="1">
    <citation type="submission" date="2020-08" db="EMBL/GenBank/DDBJ databases">
        <title>Genomic Encyclopedia of Type Strains, Phase IV (KMG-IV): sequencing the most valuable type-strain genomes for metagenomic binning, comparative biology and taxonomic classification.</title>
        <authorList>
            <person name="Goeker M."/>
        </authorList>
    </citation>
    <scope>NUCLEOTIDE SEQUENCE [LARGE SCALE GENOMIC DNA]</scope>
    <source>
        <strain evidence="2 3">DSM 23562</strain>
    </source>
</reference>
<keyword evidence="3" id="KW-1185">Reference proteome</keyword>
<name>A0A7W9SVZ0_ARMRO</name>
<dbReference type="Proteomes" id="UP000520814">
    <property type="component" value="Unassembled WGS sequence"/>
</dbReference>
<organism evidence="2 3">
    <name type="scientific">Armatimonas rosea</name>
    <dbReference type="NCBI Taxonomy" id="685828"/>
    <lineage>
        <taxon>Bacteria</taxon>
        <taxon>Bacillati</taxon>
        <taxon>Armatimonadota</taxon>
        <taxon>Armatimonadia</taxon>
        <taxon>Armatimonadales</taxon>
        <taxon>Armatimonadaceae</taxon>
        <taxon>Armatimonas</taxon>
    </lineage>
</organism>
<evidence type="ECO:0000259" key="1">
    <source>
        <dbReference type="Pfam" id="PF01370"/>
    </source>
</evidence>
<dbReference type="SUPFAM" id="SSF51735">
    <property type="entry name" value="NAD(P)-binding Rossmann-fold domains"/>
    <property type="match status" value="2"/>
</dbReference>
<gene>
    <name evidence="2" type="ORF">HNQ39_004810</name>
</gene>
<dbReference type="InterPro" id="IPR036291">
    <property type="entry name" value="NAD(P)-bd_dom_sf"/>
</dbReference>
<accession>A0A7W9SVZ0</accession>
<dbReference type="Pfam" id="PF01370">
    <property type="entry name" value="Epimerase"/>
    <property type="match status" value="1"/>
</dbReference>
<dbReference type="AlphaFoldDB" id="A0A7W9SVZ0"/>
<dbReference type="EMBL" id="JACHGW010000005">
    <property type="protein sequence ID" value="MBB6052978.1"/>
    <property type="molecule type" value="Genomic_DNA"/>
</dbReference>
<dbReference type="Gene3D" id="3.40.50.720">
    <property type="entry name" value="NAD(P)-binding Rossmann-like Domain"/>
    <property type="match status" value="2"/>
</dbReference>
<sequence length="433" mass="47557">MSKTIFFDGDPRDGAAVASAIVGAETVVYAPPLAYVPRRTEDFDRATRGMYVLATEAAKAGVKHIVLRSTLDFFSRLPQNWHLGTNWRPRPSPELEQLGPYLMELSLQEVARATGLHVTVLRLGEQVQERDALEQALAEPSVPWRVRHLGECTTRPVSDNGKHWREVLGPVAPVASRPIEKVVVLGAGGPIGRVVADSLMERYTLRLADLHSLVDAKEQSPGAPVARPVSLPHEDAYVDVRDLGSVLAACKGCDAIINLTVVRTDPTEAFLVNALGAYNVGRAAAQLGIRRVVQTGPQLITLHGESDFLHDYHLACDAPTRPGRHLYGHSKFLGNEALRVLAEWHDLEVPNVMFNGFAQPDAVSEHGSAAMMTSWQDAARVIKCALEVPSLPSPYEEFHCVADFPHGQCRTDKAERLLGWRPQDSLEGLWRKP</sequence>
<dbReference type="RefSeq" id="WP_184202824.1">
    <property type="nucleotide sequence ID" value="NZ_JACHGW010000005.1"/>
</dbReference>
<dbReference type="PANTHER" id="PTHR43245">
    <property type="entry name" value="BIFUNCTIONAL POLYMYXIN RESISTANCE PROTEIN ARNA"/>
    <property type="match status" value="1"/>
</dbReference>
<comment type="caution">
    <text evidence="2">The sequence shown here is derived from an EMBL/GenBank/DDBJ whole genome shotgun (WGS) entry which is preliminary data.</text>
</comment>
<dbReference type="InterPro" id="IPR001509">
    <property type="entry name" value="Epimerase_deHydtase"/>
</dbReference>
<dbReference type="InterPro" id="IPR050177">
    <property type="entry name" value="Lipid_A_modif_metabolic_enz"/>
</dbReference>